<evidence type="ECO:0000259" key="5">
    <source>
        <dbReference type="PROSITE" id="PS50893"/>
    </source>
</evidence>
<reference evidence="7" key="1">
    <citation type="submission" date="2017-02" db="EMBL/GenBank/DDBJ databases">
        <authorList>
            <person name="Dridi B."/>
        </authorList>
    </citation>
    <scope>NUCLEOTIDE SEQUENCE [LARGE SCALE GENOMIC DNA]</scope>
    <source>
        <strain evidence="7">EB411</strain>
    </source>
</reference>
<dbReference type="EMBL" id="FUKR01000074">
    <property type="protein sequence ID" value="SJN41694.1"/>
    <property type="molecule type" value="Genomic_DNA"/>
</dbReference>
<keyword evidence="2" id="KW-0677">Repeat</keyword>
<dbReference type="CDD" id="cd03215">
    <property type="entry name" value="ABC_Carb_Monos_II"/>
    <property type="match status" value="1"/>
</dbReference>
<dbReference type="InterPro" id="IPR003439">
    <property type="entry name" value="ABC_transporter-like_ATP-bd"/>
</dbReference>
<feature type="domain" description="ABC transporter" evidence="5">
    <location>
        <begin position="8"/>
        <end position="243"/>
    </location>
</feature>
<proteinExistence type="predicted"/>
<dbReference type="CDD" id="cd03216">
    <property type="entry name" value="ABC_Carb_Monos_I"/>
    <property type="match status" value="1"/>
</dbReference>
<keyword evidence="4 6" id="KW-0067">ATP-binding</keyword>
<gene>
    <name evidence="6" type="ORF">FM119_12800</name>
</gene>
<evidence type="ECO:0000256" key="4">
    <source>
        <dbReference type="ARBA" id="ARBA00022840"/>
    </source>
</evidence>
<evidence type="ECO:0000256" key="1">
    <source>
        <dbReference type="ARBA" id="ARBA00022448"/>
    </source>
</evidence>
<dbReference type="PANTHER" id="PTHR43790">
    <property type="entry name" value="CARBOHYDRATE TRANSPORT ATP-BINDING PROTEIN MG119-RELATED"/>
    <property type="match status" value="1"/>
</dbReference>
<dbReference type="SMART" id="SM00382">
    <property type="entry name" value="AAA"/>
    <property type="match status" value="2"/>
</dbReference>
<keyword evidence="1" id="KW-0813">Transport</keyword>
<protein>
    <submittedName>
        <fullName evidence="6">Predicted L-rhamnose ABC transporter, ATP-binding component</fullName>
    </submittedName>
</protein>
<evidence type="ECO:0000313" key="6">
    <source>
        <dbReference type="EMBL" id="SJN41694.1"/>
    </source>
</evidence>
<dbReference type="PANTHER" id="PTHR43790:SF9">
    <property type="entry name" value="GALACTOFURANOSE TRANSPORTER ATP-BINDING PROTEIN YTFR"/>
    <property type="match status" value="1"/>
</dbReference>
<dbReference type="OrthoDB" id="39350at2"/>
<dbReference type="AlphaFoldDB" id="A0A1R4KC15"/>
<organism evidence="6 7">
    <name type="scientific">Mycetocola reblochoni REB411</name>
    <dbReference type="NCBI Taxonomy" id="1255698"/>
    <lineage>
        <taxon>Bacteria</taxon>
        <taxon>Bacillati</taxon>
        <taxon>Actinomycetota</taxon>
        <taxon>Actinomycetes</taxon>
        <taxon>Micrococcales</taxon>
        <taxon>Microbacteriaceae</taxon>
        <taxon>Mycetocola</taxon>
    </lineage>
</organism>
<dbReference type="InterPro" id="IPR017871">
    <property type="entry name" value="ABC_transporter-like_CS"/>
</dbReference>
<keyword evidence="7" id="KW-1185">Reference proteome</keyword>
<dbReference type="InterPro" id="IPR003593">
    <property type="entry name" value="AAA+_ATPase"/>
</dbReference>
<feature type="domain" description="ABC transporter" evidence="5">
    <location>
        <begin position="246"/>
        <end position="500"/>
    </location>
</feature>
<name>A0A1R4KC15_9MICO</name>
<dbReference type="Pfam" id="PF00005">
    <property type="entry name" value="ABC_tran"/>
    <property type="match status" value="2"/>
</dbReference>
<keyword evidence="3" id="KW-0547">Nucleotide-binding</keyword>
<dbReference type="GO" id="GO:0016887">
    <property type="term" value="F:ATP hydrolysis activity"/>
    <property type="evidence" value="ECO:0007669"/>
    <property type="project" value="InterPro"/>
</dbReference>
<sequence>MSTEQPLLQVRSVSKTFGVTRALTDVSLEVGAGEIHSLLGRNGAGKSTVVNIIAGIYAPTTGEVLFDGVDIRQLSIFQRQSLGIRLVPQHENSFQDLSVAENIFTGVLPTRGAFVDWKTIHREAAAELASYGLHVDPKTPVRELSSIDARKLNIIRAMHSGAKLIILDEPTTALTSRERAELFQFVRALQERGTAFIFISHYLGEVRELSKSITVLRDGRAYSVDNVAEASEAYLGNLVAGEDVELTMRDASTAPGAAATFVEASGLTGEHLDDVSLSIRKGEILGVVGFPGSGAREFCRTLAGVNRREAGTVTIDGRPVSLANPQNAIRNGIAYISYDRHREGILPSFDINENIGVAGHGGKLRTLGGFVNLALQKQLSRDYRDELKIKSNSIFEPMESLSGGNQQKVIVGRALNIDPRLLILDEPTVGIDIKSREEIISTVLRLTREGMSTIYLTNDYEELLRVADRLVFFDDGEIVAVLDNNDITIDELIAIRDRAKETA</sequence>
<dbReference type="InterPro" id="IPR050107">
    <property type="entry name" value="ABC_carbohydrate_import_ATPase"/>
</dbReference>
<dbReference type="GO" id="GO:0005524">
    <property type="term" value="F:ATP binding"/>
    <property type="evidence" value="ECO:0007669"/>
    <property type="project" value="UniProtKB-KW"/>
</dbReference>
<dbReference type="Proteomes" id="UP000196778">
    <property type="component" value="Unassembled WGS sequence"/>
</dbReference>
<dbReference type="InterPro" id="IPR027417">
    <property type="entry name" value="P-loop_NTPase"/>
</dbReference>
<dbReference type="PROSITE" id="PS00211">
    <property type="entry name" value="ABC_TRANSPORTER_1"/>
    <property type="match status" value="1"/>
</dbReference>
<accession>A0A1R4KC15</accession>
<evidence type="ECO:0000256" key="3">
    <source>
        <dbReference type="ARBA" id="ARBA00022741"/>
    </source>
</evidence>
<dbReference type="Gene3D" id="3.40.50.300">
    <property type="entry name" value="P-loop containing nucleotide triphosphate hydrolases"/>
    <property type="match status" value="2"/>
</dbReference>
<dbReference type="SUPFAM" id="SSF52540">
    <property type="entry name" value="P-loop containing nucleoside triphosphate hydrolases"/>
    <property type="match status" value="2"/>
</dbReference>
<dbReference type="RefSeq" id="WP_087138560.1">
    <property type="nucleotide sequence ID" value="NZ_FUKR01000074.1"/>
</dbReference>
<evidence type="ECO:0000313" key="7">
    <source>
        <dbReference type="Proteomes" id="UP000196778"/>
    </source>
</evidence>
<evidence type="ECO:0000256" key="2">
    <source>
        <dbReference type="ARBA" id="ARBA00022737"/>
    </source>
</evidence>
<dbReference type="PROSITE" id="PS50893">
    <property type="entry name" value="ABC_TRANSPORTER_2"/>
    <property type="match status" value="2"/>
</dbReference>